<name>A0A7W9ZNJ8_RHILE</name>
<evidence type="ECO:0000259" key="2">
    <source>
        <dbReference type="Pfam" id="PF01636"/>
    </source>
</evidence>
<dbReference type="Pfam" id="PF01636">
    <property type="entry name" value="APH"/>
    <property type="match status" value="1"/>
</dbReference>
<dbReference type="Gene3D" id="3.30.200.20">
    <property type="entry name" value="Phosphorylase Kinase, domain 1"/>
    <property type="match status" value="1"/>
</dbReference>
<dbReference type="GO" id="GO:0009088">
    <property type="term" value="P:threonine biosynthetic process"/>
    <property type="evidence" value="ECO:0007669"/>
    <property type="project" value="TreeGrafter"/>
</dbReference>
<evidence type="ECO:0000313" key="4">
    <source>
        <dbReference type="Proteomes" id="UP000517187"/>
    </source>
</evidence>
<evidence type="ECO:0000313" key="3">
    <source>
        <dbReference type="EMBL" id="MBB6219961.1"/>
    </source>
</evidence>
<dbReference type="AlphaFoldDB" id="A0A7W9ZNJ8"/>
<organism evidence="3 4">
    <name type="scientific">Rhizobium leguminosarum</name>
    <dbReference type="NCBI Taxonomy" id="384"/>
    <lineage>
        <taxon>Bacteria</taxon>
        <taxon>Pseudomonadati</taxon>
        <taxon>Pseudomonadota</taxon>
        <taxon>Alphaproteobacteria</taxon>
        <taxon>Hyphomicrobiales</taxon>
        <taxon>Rhizobiaceae</taxon>
        <taxon>Rhizobium/Agrobacterium group</taxon>
        <taxon>Rhizobium</taxon>
    </lineage>
</organism>
<gene>
    <name evidence="3" type="ORF">GGE66_000910</name>
</gene>
<comment type="caution">
    <text evidence="3">The sequence shown here is derived from an EMBL/GenBank/DDBJ whole genome shotgun (WGS) entry which is preliminary data.</text>
</comment>
<dbReference type="InterPro" id="IPR011009">
    <property type="entry name" value="Kinase-like_dom_sf"/>
</dbReference>
<dbReference type="InterPro" id="IPR002575">
    <property type="entry name" value="Aminoglycoside_PTrfase"/>
</dbReference>
<feature type="domain" description="Aminoglycoside phosphotransferase" evidence="2">
    <location>
        <begin position="131"/>
        <end position="359"/>
    </location>
</feature>
<dbReference type="Gene3D" id="3.90.1200.10">
    <property type="match status" value="1"/>
</dbReference>
<protein>
    <submittedName>
        <fullName evidence="3">Ser/Thr protein kinase RdoA (MazF antagonist)</fullName>
    </submittedName>
</protein>
<comment type="similarity">
    <text evidence="1">Belongs to the pseudomonas-type ThrB family.</text>
</comment>
<dbReference type="PANTHER" id="PTHR21064:SF6">
    <property type="entry name" value="AMINOGLYCOSIDE PHOSPHOTRANSFERASE DOMAIN-CONTAINING PROTEIN"/>
    <property type="match status" value="1"/>
</dbReference>
<proteinExistence type="inferred from homology"/>
<dbReference type="EMBL" id="JACIIJ010000002">
    <property type="protein sequence ID" value="MBB6219961.1"/>
    <property type="molecule type" value="Genomic_DNA"/>
</dbReference>
<dbReference type="Proteomes" id="UP000517187">
    <property type="component" value="Unassembled WGS sequence"/>
</dbReference>
<dbReference type="GO" id="GO:0004413">
    <property type="term" value="F:homoserine kinase activity"/>
    <property type="evidence" value="ECO:0007669"/>
    <property type="project" value="TreeGrafter"/>
</dbReference>
<keyword evidence="3" id="KW-0418">Kinase</keyword>
<evidence type="ECO:0000256" key="1">
    <source>
        <dbReference type="ARBA" id="ARBA00038240"/>
    </source>
</evidence>
<accession>A0A7W9ZNJ8</accession>
<keyword evidence="3" id="KW-0808">Transferase</keyword>
<dbReference type="SUPFAM" id="SSF56112">
    <property type="entry name" value="Protein kinase-like (PK-like)"/>
    <property type="match status" value="1"/>
</dbReference>
<reference evidence="3 4" key="1">
    <citation type="submission" date="2020-08" db="EMBL/GenBank/DDBJ databases">
        <title>Genomic Encyclopedia of Type Strains, Phase IV (KMG-V): Genome sequencing to study the core and pangenomes of soil and plant-associated prokaryotes.</title>
        <authorList>
            <person name="Whitman W."/>
        </authorList>
    </citation>
    <scope>NUCLEOTIDE SEQUENCE [LARGE SCALE GENOMIC DNA]</scope>
    <source>
        <strain evidence="3 4">SEMIA 4011</strain>
    </source>
</reference>
<dbReference type="PANTHER" id="PTHR21064">
    <property type="entry name" value="AMINOGLYCOSIDE PHOSPHOTRANSFERASE DOMAIN-CONTAINING PROTEIN-RELATED"/>
    <property type="match status" value="1"/>
</dbReference>
<dbReference type="InterPro" id="IPR050249">
    <property type="entry name" value="Pseudomonas-type_ThrB"/>
</dbReference>
<sequence>MRWRFLSVRCFAPGPRLPPRPSPQPPSFQALSLESTPLLLMVPRVLGAPQEDGAPGAGSSSSRPACHKQALHLSQTLPILQSLPALLRDHPMLDFDPLYSTAQISAIGQFIDKHYALAGPIHCRMLHRGLNDVYLVVGSDGERYVFRLSHHRARGRADVKTETAFLTHLSQAGVPVAAPIPTRNGALFLQGHAPEGPREGVLFRAIDGRGINATDAGDASANGRTLALMHNAAQTFSPDGALYRLDLEHLLHRPLTRICDSGIVEDTAVLRDLEDIATRTGKAIEAFDTLTWTYCHGDCHGFNARINDAGEAVFFDFDDSGLGYLAYDLSVFLWAKVSFGRKLTGMWEAFIDGYRAVRPITPQDFEAAHRFVIVRHFWLMGEYASRAQEWGSEAVGWIAREANFLKTWETDQFVDRLF</sequence>